<evidence type="ECO:0000259" key="1">
    <source>
        <dbReference type="Pfam" id="PF04149"/>
    </source>
</evidence>
<accession>A0A919CDD1</accession>
<proteinExistence type="predicted"/>
<comment type="caution">
    <text evidence="2">The sequence shown here is derived from an EMBL/GenBank/DDBJ whole genome shotgun (WGS) entry which is preliminary data.</text>
</comment>
<dbReference type="Proteomes" id="UP000638353">
    <property type="component" value="Unassembled WGS sequence"/>
</dbReference>
<dbReference type="RefSeq" id="WP_189826618.1">
    <property type="nucleotide sequence ID" value="NZ_BMVC01000016.1"/>
</dbReference>
<reference evidence="2" key="1">
    <citation type="journal article" date="2014" name="Int. J. Syst. Evol. Microbiol.">
        <title>Complete genome sequence of Corynebacterium casei LMG S-19264T (=DSM 44701T), isolated from a smear-ripened cheese.</title>
        <authorList>
            <consortium name="US DOE Joint Genome Institute (JGI-PGF)"/>
            <person name="Walter F."/>
            <person name="Albersmeier A."/>
            <person name="Kalinowski J."/>
            <person name="Ruckert C."/>
        </authorList>
    </citation>
    <scope>NUCLEOTIDE SEQUENCE</scope>
    <source>
        <strain evidence="2">JCM 4637</strain>
    </source>
</reference>
<dbReference type="AlphaFoldDB" id="A0A919CDD1"/>
<dbReference type="EMBL" id="BMVC01000016">
    <property type="protein sequence ID" value="GHD11042.1"/>
    <property type="molecule type" value="Genomic_DNA"/>
</dbReference>
<gene>
    <name evidence="2" type="ORF">GCM10010334_66940</name>
</gene>
<organism evidence="2 3">
    <name type="scientific">Streptomyces finlayi</name>
    <dbReference type="NCBI Taxonomy" id="67296"/>
    <lineage>
        <taxon>Bacteria</taxon>
        <taxon>Bacillati</taxon>
        <taxon>Actinomycetota</taxon>
        <taxon>Actinomycetes</taxon>
        <taxon>Kitasatosporales</taxon>
        <taxon>Streptomycetaceae</taxon>
        <taxon>Streptomyces</taxon>
    </lineage>
</organism>
<sequence length="71" mass="7075">MKSTPTSPAGWLKSSYSAADNECVEVALGGDAAGVRDSKWGKGPELALSTAAFSDFLAGIKAGSLGGVSAR</sequence>
<name>A0A919CDD1_9ACTN</name>
<dbReference type="InterPro" id="IPR007278">
    <property type="entry name" value="DUF397"/>
</dbReference>
<evidence type="ECO:0000313" key="3">
    <source>
        <dbReference type="Proteomes" id="UP000638353"/>
    </source>
</evidence>
<protein>
    <recommendedName>
        <fullName evidence="1">DUF397 domain-containing protein</fullName>
    </recommendedName>
</protein>
<reference evidence="2" key="2">
    <citation type="submission" date="2020-09" db="EMBL/GenBank/DDBJ databases">
        <authorList>
            <person name="Sun Q."/>
            <person name="Ohkuma M."/>
        </authorList>
    </citation>
    <scope>NUCLEOTIDE SEQUENCE</scope>
    <source>
        <strain evidence="2">JCM 4637</strain>
    </source>
</reference>
<feature type="domain" description="DUF397" evidence="1">
    <location>
        <begin position="9"/>
        <end position="61"/>
    </location>
</feature>
<evidence type="ECO:0000313" key="2">
    <source>
        <dbReference type="EMBL" id="GHD11042.1"/>
    </source>
</evidence>
<dbReference type="Pfam" id="PF04149">
    <property type="entry name" value="DUF397"/>
    <property type="match status" value="1"/>
</dbReference>